<sequence>MTELLHITERSLWDAARASGAYEMSTRGKTLAEEGFIHCSLAHQLRGVADFLYGAYDGPDELVVLVIDSERVPVPVRFEAPEPGADEFPHIYGPLPVEAVTEVRHWGGGRVR</sequence>
<dbReference type="AlphaFoldDB" id="A0AAU1U9L3"/>
<dbReference type="EMBL" id="CP108195">
    <property type="protein sequence ID" value="WTS13144.1"/>
    <property type="molecule type" value="Genomic_DNA"/>
</dbReference>
<dbReference type="SUPFAM" id="SSF56399">
    <property type="entry name" value="ADP-ribosylation"/>
    <property type="match status" value="1"/>
</dbReference>
<gene>
    <name evidence="1" type="ORF">OHU69_20080</name>
</gene>
<dbReference type="PANTHER" id="PTHR34129">
    <property type="entry name" value="BLR1139 PROTEIN"/>
    <property type="match status" value="1"/>
</dbReference>
<dbReference type="Gene3D" id="3.20.170.20">
    <property type="entry name" value="Protein of unknown function DUF952"/>
    <property type="match status" value="1"/>
</dbReference>
<proteinExistence type="predicted"/>
<dbReference type="Pfam" id="PF06108">
    <property type="entry name" value="DUF952"/>
    <property type="match status" value="1"/>
</dbReference>
<protein>
    <submittedName>
        <fullName evidence="1">DUF952 domain-containing protein</fullName>
    </submittedName>
</protein>
<dbReference type="PANTHER" id="PTHR34129:SF1">
    <property type="entry name" value="DUF952 DOMAIN-CONTAINING PROTEIN"/>
    <property type="match status" value="1"/>
</dbReference>
<organism evidence="1">
    <name type="scientific">Streptomyces sp. NBC_00119</name>
    <dbReference type="NCBI Taxonomy" id="2975659"/>
    <lineage>
        <taxon>Bacteria</taxon>
        <taxon>Bacillati</taxon>
        <taxon>Actinomycetota</taxon>
        <taxon>Actinomycetes</taxon>
        <taxon>Kitasatosporales</taxon>
        <taxon>Streptomycetaceae</taxon>
        <taxon>Streptomyces</taxon>
    </lineage>
</organism>
<reference evidence="1" key="1">
    <citation type="submission" date="2022-10" db="EMBL/GenBank/DDBJ databases">
        <title>The complete genomes of actinobacterial strains from the NBC collection.</title>
        <authorList>
            <person name="Joergensen T.S."/>
            <person name="Alvarez Arevalo M."/>
            <person name="Sterndorff E.B."/>
            <person name="Faurdal D."/>
            <person name="Vuksanovic O."/>
            <person name="Mourched A.-S."/>
            <person name="Charusanti P."/>
            <person name="Shaw S."/>
            <person name="Blin K."/>
            <person name="Weber T."/>
        </authorList>
    </citation>
    <scope>NUCLEOTIDE SEQUENCE</scope>
    <source>
        <strain evidence="1">NBC_00119</strain>
    </source>
</reference>
<dbReference type="InterPro" id="IPR009297">
    <property type="entry name" value="DUF952"/>
</dbReference>
<name>A0AAU1U9L3_9ACTN</name>
<evidence type="ECO:0000313" key="1">
    <source>
        <dbReference type="EMBL" id="WTS13144.1"/>
    </source>
</evidence>
<accession>A0AAU1U9L3</accession>